<evidence type="ECO:0000256" key="1">
    <source>
        <dbReference type="SAM" id="MobiDB-lite"/>
    </source>
</evidence>
<dbReference type="AlphaFoldDB" id="A0AAV7XXJ7"/>
<gene>
    <name evidence="2" type="ORF">ONE63_005107</name>
</gene>
<evidence type="ECO:0000313" key="3">
    <source>
        <dbReference type="Proteomes" id="UP001075354"/>
    </source>
</evidence>
<evidence type="ECO:0000313" key="2">
    <source>
        <dbReference type="EMBL" id="KAJ1530176.1"/>
    </source>
</evidence>
<sequence>MGVLSEESDESESDQKEEGRDETTTPDSVPVPNLNVQSDQSDDEEDEDESTTHDDMNMQCDEPEGQREEEVEARATDEVPLPIPEVPGLDVLLPCAGGDGDDDVPGDMHSGPDEAEETSFFLELKISERSNVNKDYEELLATPHDRLAVPQFPYGFDGRPLRYKL</sequence>
<reference evidence="2" key="1">
    <citation type="submission" date="2022-12" db="EMBL/GenBank/DDBJ databases">
        <title>Chromosome-level genome assembly of the bean flower thrips Megalurothrips usitatus.</title>
        <authorList>
            <person name="Ma L."/>
            <person name="Liu Q."/>
            <person name="Li H."/>
            <person name="Cai W."/>
        </authorList>
    </citation>
    <scope>NUCLEOTIDE SEQUENCE</scope>
    <source>
        <strain evidence="2">Cailab_2022a</strain>
    </source>
</reference>
<dbReference type="Proteomes" id="UP001075354">
    <property type="component" value="Chromosome 2"/>
</dbReference>
<name>A0AAV7XXJ7_9NEOP</name>
<feature type="compositionally biased region" description="Acidic residues" evidence="1">
    <location>
        <begin position="1"/>
        <end position="12"/>
    </location>
</feature>
<organism evidence="2 3">
    <name type="scientific">Megalurothrips usitatus</name>
    <name type="common">bean blossom thrips</name>
    <dbReference type="NCBI Taxonomy" id="439358"/>
    <lineage>
        <taxon>Eukaryota</taxon>
        <taxon>Metazoa</taxon>
        <taxon>Ecdysozoa</taxon>
        <taxon>Arthropoda</taxon>
        <taxon>Hexapoda</taxon>
        <taxon>Insecta</taxon>
        <taxon>Pterygota</taxon>
        <taxon>Neoptera</taxon>
        <taxon>Paraneoptera</taxon>
        <taxon>Thysanoptera</taxon>
        <taxon>Terebrantia</taxon>
        <taxon>Thripoidea</taxon>
        <taxon>Thripidae</taxon>
        <taxon>Megalurothrips</taxon>
    </lineage>
</organism>
<accession>A0AAV7XXJ7</accession>
<proteinExistence type="predicted"/>
<dbReference type="EMBL" id="JAPTSV010000002">
    <property type="protein sequence ID" value="KAJ1530176.1"/>
    <property type="molecule type" value="Genomic_DNA"/>
</dbReference>
<comment type="caution">
    <text evidence="2">The sequence shown here is derived from an EMBL/GenBank/DDBJ whole genome shotgun (WGS) entry which is preliminary data.</text>
</comment>
<feature type="compositionally biased region" description="Acidic residues" evidence="1">
    <location>
        <begin position="40"/>
        <end position="49"/>
    </location>
</feature>
<feature type="region of interest" description="Disordered" evidence="1">
    <location>
        <begin position="1"/>
        <end position="116"/>
    </location>
</feature>
<feature type="compositionally biased region" description="Basic and acidic residues" evidence="1">
    <location>
        <begin position="64"/>
        <end position="77"/>
    </location>
</feature>
<keyword evidence="3" id="KW-1185">Reference proteome</keyword>
<feature type="compositionally biased region" description="Basic and acidic residues" evidence="1">
    <location>
        <begin position="13"/>
        <end position="23"/>
    </location>
</feature>
<protein>
    <submittedName>
        <fullName evidence="2">Uncharacterized protein</fullName>
    </submittedName>
</protein>